<proteinExistence type="inferred from homology"/>
<organism evidence="19">
    <name type="scientific">Trisidos kiyonoi</name>
    <name type="common">Ark clam</name>
    <name type="synonym">Arca kiyonoi</name>
    <dbReference type="NCBI Taxonomy" id="935009"/>
    <lineage>
        <taxon>Eukaryota</taxon>
        <taxon>Metazoa</taxon>
        <taxon>Spiralia</taxon>
        <taxon>Lophotrochozoa</taxon>
        <taxon>Mollusca</taxon>
        <taxon>Bivalvia</taxon>
        <taxon>Autobranchia</taxon>
        <taxon>Pteriomorphia</taxon>
        <taxon>Arcoida</taxon>
        <taxon>Arcoidea</taxon>
        <taxon>Arcidae</taxon>
        <taxon>Trisidos</taxon>
    </lineage>
</organism>
<keyword evidence="6 16" id="KW-0679">Respiratory chain</keyword>
<geneLocation type="mitochondrion" evidence="19"/>
<dbReference type="AlphaFoldDB" id="A0A1U9ALR4"/>
<feature type="transmembrane region" description="Helical" evidence="16">
    <location>
        <begin position="83"/>
        <end position="101"/>
    </location>
</feature>
<dbReference type="InterPro" id="IPR000260">
    <property type="entry name" value="NADH4_N"/>
</dbReference>
<sequence length="440" mass="48239">MFFGVIGGRGKEVWGQVLWVLGFAFFWILNSGVGVAGSDFSILNDWMFFDGLSWVHVQLSVFIMMLCIVGSSGINLLAKNRQFFLFCLTFSGLSLVMAFISSSLFLFYWWFESSLLPLLWMIVGWGYEVERVVAAKYMAIYTVGGSLPFLALISWSFCSNGSLLLVGSLIGDLPGVWWALAYLPFLVKVPVYGLHSWLPKAHVEAPAAGSMVLAGVTLKLGGYGLFRIKEVFGLGLGLLEIVIVVLSLWGAFIASLVCLRQVDYKCLIAYSSISHMGLVLAGIMSSSYWGWSGALVLMVAHAFSSSGLFFLSGVIYGGVGSRSFMVCRGIFSVSNSLMMPAFLLLAGNMAAPLTLNLVGEIMLTVGLVGSFKIVWFILIIICFLTMAYSLHFFGGLFHGSISSYTAIWSGPNVSEMLVAWVHLFAMFFCVLLLDFLMIWS</sequence>
<dbReference type="GO" id="GO:0042773">
    <property type="term" value="P:ATP synthesis coupled electron transport"/>
    <property type="evidence" value="ECO:0007669"/>
    <property type="project" value="InterPro"/>
</dbReference>
<keyword evidence="9 16" id="KW-0249">Electron transport</keyword>
<dbReference type="InterPro" id="IPR003918">
    <property type="entry name" value="NADH_UbQ_OxRdtase"/>
</dbReference>
<feature type="transmembrane region" description="Helical" evidence="16">
    <location>
        <begin position="17"/>
        <end position="37"/>
    </location>
</feature>
<feature type="transmembrane region" description="Helical" evidence="16">
    <location>
        <begin position="295"/>
        <end position="318"/>
    </location>
</feature>
<dbReference type="PANTHER" id="PTHR43507">
    <property type="entry name" value="NADH-UBIQUINONE OXIDOREDUCTASE CHAIN 4"/>
    <property type="match status" value="1"/>
</dbReference>
<dbReference type="Pfam" id="PF01059">
    <property type="entry name" value="Oxidored_q5_N"/>
    <property type="match status" value="1"/>
</dbReference>
<protein>
    <recommendedName>
        <fullName evidence="4 16">NADH-ubiquinone oxidoreductase chain 4</fullName>
        <ecNumber evidence="3 16">7.1.1.2</ecNumber>
    </recommendedName>
</protein>
<dbReference type="GO" id="GO:0003954">
    <property type="term" value="F:NADH dehydrogenase activity"/>
    <property type="evidence" value="ECO:0007669"/>
    <property type="project" value="TreeGrafter"/>
</dbReference>
<keyword evidence="8" id="KW-1278">Translocase</keyword>
<keyword evidence="11 16" id="KW-0520">NAD</keyword>
<dbReference type="GO" id="GO:0048039">
    <property type="term" value="F:ubiquinone binding"/>
    <property type="evidence" value="ECO:0007669"/>
    <property type="project" value="TreeGrafter"/>
</dbReference>
<evidence type="ECO:0000256" key="1">
    <source>
        <dbReference type="ARBA" id="ARBA00004225"/>
    </source>
</evidence>
<evidence type="ECO:0000256" key="6">
    <source>
        <dbReference type="ARBA" id="ARBA00022660"/>
    </source>
</evidence>
<evidence type="ECO:0000313" key="19">
    <source>
        <dbReference type="EMBL" id="ANQ92694.1"/>
    </source>
</evidence>
<evidence type="ECO:0000256" key="14">
    <source>
        <dbReference type="ARBA" id="ARBA00023136"/>
    </source>
</evidence>
<name>A0A1U9ALR4_TRIKY</name>
<dbReference type="PRINTS" id="PR01437">
    <property type="entry name" value="NUOXDRDTASE4"/>
</dbReference>
<evidence type="ECO:0000259" key="17">
    <source>
        <dbReference type="Pfam" id="PF00361"/>
    </source>
</evidence>
<feature type="domain" description="NADH:ubiquinone oxidoreductase chain 4 N-terminal" evidence="18">
    <location>
        <begin position="18"/>
        <end position="98"/>
    </location>
</feature>
<feature type="transmembrane region" description="Helical" evidence="16">
    <location>
        <begin position="107"/>
        <end position="127"/>
    </location>
</feature>
<evidence type="ECO:0000256" key="15">
    <source>
        <dbReference type="ARBA" id="ARBA00049551"/>
    </source>
</evidence>
<evidence type="ECO:0000256" key="2">
    <source>
        <dbReference type="ARBA" id="ARBA00009025"/>
    </source>
</evidence>
<keyword evidence="14 16" id="KW-0472">Membrane</keyword>
<keyword evidence="12 16" id="KW-0830">Ubiquinone</keyword>
<feature type="transmembrane region" description="Helical" evidence="16">
    <location>
        <begin position="57"/>
        <end position="76"/>
    </location>
</feature>
<keyword evidence="5 16" id="KW-0813">Transport</keyword>
<evidence type="ECO:0000256" key="5">
    <source>
        <dbReference type="ARBA" id="ARBA00022448"/>
    </source>
</evidence>
<comment type="catalytic activity">
    <reaction evidence="15 16">
        <text>a ubiquinone + NADH + 5 H(+)(in) = a ubiquinol + NAD(+) + 4 H(+)(out)</text>
        <dbReference type="Rhea" id="RHEA:29091"/>
        <dbReference type="Rhea" id="RHEA-COMP:9565"/>
        <dbReference type="Rhea" id="RHEA-COMP:9566"/>
        <dbReference type="ChEBI" id="CHEBI:15378"/>
        <dbReference type="ChEBI" id="CHEBI:16389"/>
        <dbReference type="ChEBI" id="CHEBI:17976"/>
        <dbReference type="ChEBI" id="CHEBI:57540"/>
        <dbReference type="ChEBI" id="CHEBI:57945"/>
        <dbReference type="EC" id="7.1.1.2"/>
    </reaction>
</comment>
<dbReference type="Pfam" id="PF00361">
    <property type="entry name" value="Proton_antipo_M"/>
    <property type="match status" value="1"/>
</dbReference>
<evidence type="ECO:0000256" key="16">
    <source>
        <dbReference type="RuleBase" id="RU003297"/>
    </source>
</evidence>
<evidence type="ECO:0000259" key="18">
    <source>
        <dbReference type="Pfam" id="PF01059"/>
    </source>
</evidence>
<feature type="transmembrane region" description="Helical" evidence="16">
    <location>
        <begin position="266"/>
        <end position="289"/>
    </location>
</feature>
<evidence type="ECO:0000256" key="9">
    <source>
        <dbReference type="ARBA" id="ARBA00022982"/>
    </source>
</evidence>
<dbReference type="EMBL" id="KU975161">
    <property type="protein sequence ID" value="ANQ92694.1"/>
    <property type="molecule type" value="Genomic_DNA"/>
</dbReference>
<comment type="function">
    <text evidence="16">Core subunit of the mitochondrial membrane respiratory chain NADH dehydrogenase (Complex I) which catalyzes electron transfer from NADH through the respiratory chain, using ubiquinone as an electron acceptor. Essential for the catalytic activity and assembly of complex I.</text>
</comment>
<feature type="transmembrane region" description="Helical" evidence="16">
    <location>
        <begin position="417"/>
        <end position="439"/>
    </location>
</feature>
<feature type="transmembrane region" description="Helical" evidence="16">
    <location>
        <begin position="330"/>
        <end position="353"/>
    </location>
</feature>
<comment type="subcellular location">
    <subcellularLocation>
        <location evidence="1 16">Mitochondrion membrane</location>
        <topology evidence="1 16">Multi-pass membrane protein</topology>
    </subcellularLocation>
</comment>
<accession>A0A1U9ALR4</accession>
<evidence type="ECO:0000256" key="12">
    <source>
        <dbReference type="ARBA" id="ARBA00023075"/>
    </source>
</evidence>
<feature type="domain" description="NADH:quinone oxidoreductase/Mrp antiporter transmembrane" evidence="17">
    <location>
        <begin position="101"/>
        <end position="381"/>
    </location>
</feature>
<dbReference type="EC" id="7.1.1.2" evidence="3 16"/>
<dbReference type="GO" id="GO:0031966">
    <property type="term" value="C:mitochondrial membrane"/>
    <property type="evidence" value="ECO:0007669"/>
    <property type="project" value="UniProtKB-SubCell"/>
</dbReference>
<comment type="similarity">
    <text evidence="2 16">Belongs to the complex I subunit 4 family.</text>
</comment>
<evidence type="ECO:0000256" key="7">
    <source>
        <dbReference type="ARBA" id="ARBA00022692"/>
    </source>
</evidence>
<keyword evidence="10 16" id="KW-1133">Transmembrane helix</keyword>
<feature type="transmembrane region" description="Helical" evidence="16">
    <location>
        <begin position="232"/>
        <end position="259"/>
    </location>
</feature>
<gene>
    <name evidence="19" type="primary">ND4</name>
</gene>
<dbReference type="InterPro" id="IPR001750">
    <property type="entry name" value="ND/Mrp_TM"/>
</dbReference>
<feature type="transmembrane region" description="Helical" evidence="16">
    <location>
        <begin position="373"/>
        <end position="397"/>
    </location>
</feature>
<feature type="transmembrane region" description="Helical" evidence="16">
    <location>
        <begin position="207"/>
        <end position="226"/>
    </location>
</feature>
<feature type="transmembrane region" description="Helical" evidence="16">
    <location>
        <begin position="177"/>
        <end position="195"/>
    </location>
</feature>
<dbReference type="GO" id="GO:0008137">
    <property type="term" value="F:NADH dehydrogenase (ubiquinone) activity"/>
    <property type="evidence" value="ECO:0007669"/>
    <property type="project" value="UniProtKB-UniRule"/>
</dbReference>
<evidence type="ECO:0000256" key="13">
    <source>
        <dbReference type="ARBA" id="ARBA00023128"/>
    </source>
</evidence>
<evidence type="ECO:0000256" key="4">
    <source>
        <dbReference type="ARBA" id="ARBA00021006"/>
    </source>
</evidence>
<evidence type="ECO:0000256" key="8">
    <source>
        <dbReference type="ARBA" id="ARBA00022967"/>
    </source>
</evidence>
<keyword evidence="7 16" id="KW-0812">Transmembrane</keyword>
<evidence type="ECO:0000256" key="10">
    <source>
        <dbReference type="ARBA" id="ARBA00022989"/>
    </source>
</evidence>
<dbReference type="PANTHER" id="PTHR43507:SF20">
    <property type="entry name" value="NADH-UBIQUINONE OXIDOREDUCTASE CHAIN 4"/>
    <property type="match status" value="1"/>
</dbReference>
<feature type="transmembrane region" description="Helical" evidence="16">
    <location>
        <begin position="139"/>
        <end position="157"/>
    </location>
</feature>
<keyword evidence="13 16" id="KW-0496">Mitochondrion</keyword>
<evidence type="ECO:0000256" key="3">
    <source>
        <dbReference type="ARBA" id="ARBA00012944"/>
    </source>
</evidence>
<reference evidence="19" key="1">
    <citation type="submission" date="2016-03" db="EMBL/GenBank/DDBJ databases">
        <authorList>
            <person name="Ploux O."/>
        </authorList>
    </citation>
    <scope>NUCLEOTIDE SEQUENCE</scope>
</reference>
<evidence type="ECO:0000256" key="11">
    <source>
        <dbReference type="ARBA" id="ARBA00023027"/>
    </source>
</evidence>
<dbReference type="GO" id="GO:0015990">
    <property type="term" value="P:electron transport coupled proton transport"/>
    <property type="evidence" value="ECO:0007669"/>
    <property type="project" value="TreeGrafter"/>
</dbReference>